<sequence>MIVGMENEDEPIAIVGIGCNFPGGEGIEHFWKVLFDGRNCTKDIPGERFCLKKWYDPDQNKPGKIYTRRAAFIDG</sequence>
<evidence type="ECO:0000313" key="4">
    <source>
        <dbReference type="EMBL" id="KAG8549496.1"/>
    </source>
</evidence>
<evidence type="ECO:0000313" key="5">
    <source>
        <dbReference type="Proteomes" id="UP000824782"/>
    </source>
</evidence>
<reference evidence="4" key="1">
    <citation type="thesis" date="2020" institute="ProQuest LLC" country="789 East Eisenhower Parkway, Ann Arbor, MI, USA">
        <title>Comparative Genomics and Chromosome Evolution.</title>
        <authorList>
            <person name="Mudd A.B."/>
        </authorList>
    </citation>
    <scope>NUCLEOTIDE SEQUENCE</scope>
    <source>
        <strain evidence="4">237g6f4</strain>
        <tissue evidence="4">Blood</tissue>
    </source>
</reference>
<dbReference type="InterPro" id="IPR014030">
    <property type="entry name" value="Ketoacyl_synth_N"/>
</dbReference>
<dbReference type="AlphaFoldDB" id="A0AAV6ZJL7"/>
<dbReference type="Pfam" id="PF00109">
    <property type="entry name" value="ketoacyl-synt"/>
    <property type="match status" value="1"/>
</dbReference>
<keyword evidence="2" id="KW-0597">Phosphoprotein</keyword>
<protein>
    <recommendedName>
        <fullName evidence="3">Beta-ketoacyl synthase-like N-terminal domain-containing protein</fullName>
    </recommendedName>
</protein>
<dbReference type="PANTHER" id="PTHR43775:SF37">
    <property type="entry name" value="SI:DKEY-61P9.11"/>
    <property type="match status" value="1"/>
</dbReference>
<accession>A0AAV6ZJL7</accession>
<dbReference type="Proteomes" id="UP000824782">
    <property type="component" value="Unassembled WGS sequence"/>
</dbReference>
<name>A0AAV6ZJL7_ENGPU</name>
<proteinExistence type="predicted"/>
<feature type="domain" description="Beta-ketoacyl synthase-like N-terminal" evidence="3">
    <location>
        <begin position="10"/>
        <end position="74"/>
    </location>
</feature>
<dbReference type="PANTHER" id="PTHR43775">
    <property type="entry name" value="FATTY ACID SYNTHASE"/>
    <property type="match status" value="1"/>
</dbReference>
<evidence type="ECO:0000256" key="1">
    <source>
        <dbReference type="ARBA" id="ARBA00022450"/>
    </source>
</evidence>
<organism evidence="4 5">
    <name type="scientific">Engystomops pustulosus</name>
    <name type="common">Tungara frog</name>
    <name type="synonym">Physalaemus pustulosus</name>
    <dbReference type="NCBI Taxonomy" id="76066"/>
    <lineage>
        <taxon>Eukaryota</taxon>
        <taxon>Metazoa</taxon>
        <taxon>Chordata</taxon>
        <taxon>Craniata</taxon>
        <taxon>Vertebrata</taxon>
        <taxon>Euteleostomi</taxon>
        <taxon>Amphibia</taxon>
        <taxon>Batrachia</taxon>
        <taxon>Anura</taxon>
        <taxon>Neobatrachia</taxon>
        <taxon>Hyloidea</taxon>
        <taxon>Leptodactylidae</taxon>
        <taxon>Leiuperinae</taxon>
        <taxon>Engystomops</taxon>
    </lineage>
</organism>
<comment type="caution">
    <text evidence="4">The sequence shown here is derived from an EMBL/GenBank/DDBJ whole genome shotgun (WGS) entry which is preliminary data.</text>
</comment>
<dbReference type="GO" id="GO:0006633">
    <property type="term" value="P:fatty acid biosynthetic process"/>
    <property type="evidence" value="ECO:0007669"/>
    <property type="project" value="TreeGrafter"/>
</dbReference>
<dbReference type="EMBL" id="WNYA01000176">
    <property type="protein sequence ID" value="KAG8549496.1"/>
    <property type="molecule type" value="Genomic_DNA"/>
</dbReference>
<dbReference type="GO" id="GO:0004312">
    <property type="term" value="F:fatty acid synthase activity"/>
    <property type="evidence" value="ECO:0007669"/>
    <property type="project" value="TreeGrafter"/>
</dbReference>
<dbReference type="InterPro" id="IPR050091">
    <property type="entry name" value="PKS_NRPS_Biosynth_Enz"/>
</dbReference>
<keyword evidence="1" id="KW-0596">Phosphopantetheine</keyword>
<dbReference type="Gene3D" id="3.40.47.10">
    <property type="match status" value="1"/>
</dbReference>
<evidence type="ECO:0000256" key="2">
    <source>
        <dbReference type="ARBA" id="ARBA00022553"/>
    </source>
</evidence>
<dbReference type="SUPFAM" id="SSF53901">
    <property type="entry name" value="Thiolase-like"/>
    <property type="match status" value="1"/>
</dbReference>
<gene>
    <name evidence="4" type="ORF">GDO81_021017</name>
</gene>
<evidence type="ECO:0000259" key="3">
    <source>
        <dbReference type="Pfam" id="PF00109"/>
    </source>
</evidence>
<keyword evidence="5" id="KW-1185">Reference proteome</keyword>
<dbReference type="InterPro" id="IPR016039">
    <property type="entry name" value="Thiolase-like"/>
</dbReference>